<evidence type="ECO:0000313" key="2">
    <source>
        <dbReference type="Proteomes" id="UP000011659"/>
    </source>
</evidence>
<proteinExistence type="predicted"/>
<reference evidence="1 2" key="1">
    <citation type="journal article" date="2014" name="PLoS Genet.">
        <title>Phylogenetically driven sequencing of extremely halophilic archaea reveals strategies for static and dynamic osmo-response.</title>
        <authorList>
            <person name="Becker E.A."/>
            <person name="Seitzer P.M."/>
            <person name="Tritt A."/>
            <person name="Larsen D."/>
            <person name="Krusor M."/>
            <person name="Yao A.I."/>
            <person name="Wu D."/>
            <person name="Madern D."/>
            <person name="Eisen J.A."/>
            <person name="Darling A.E."/>
            <person name="Facciotti M.T."/>
        </authorList>
    </citation>
    <scope>NUCLEOTIDE SEQUENCE [LARGE SCALE GENOMIC DNA]</scope>
    <source>
        <strain evidence="1 2">ATCC 33800</strain>
    </source>
</reference>
<sequence>MFGPITNFKILFVKVFRVASHRRGVLVLPGDEAQPARQPQVEAHSMRRFLRSTEMMCVCVFVFISTFSKTRSTVNWLVNRF</sequence>
<protein>
    <submittedName>
        <fullName evidence="1">Uncharacterized protein</fullName>
    </submittedName>
</protein>
<gene>
    <name evidence="1" type="ORF">C436_20318</name>
</gene>
<accession>M0JKB7</accession>
<dbReference type="Proteomes" id="UP000011659">
    <property type="component" value="Unassembled WGS sequence"/>
</dbReference>
<organism evidence="1 2">
    <name type="scientific">Haloarcula marismortui ATCC 33800</name>
    <dbReference type="NCBI Taxonomy" id="662476"/>
    <lineage>
        <taxon>Archaea</taxon>
        <taxon>Methanobacteriati</taxon>
        <taxon>Methanobacteriota</taxon>
        <taxon>Stenosarchaea group</taxon>
        <taxon>Halobacteria</taxon>
        <taxon>Halobacteriales</taxon>
        <taxon>Haloarculaceae</taxon>
        <taxon>Haloarcula</taxon>
    </lineage>
</organism>
<dbReference type="EMBL" id="AOLR01000056">
    <property type="protein sequence ID" value="EMA08793.1"/>
    <property type="molecule type" value="Genomic_DNA"/>
</dbReference>
<name>M0JKB7_9EURY</name>
<dbReference type="AlphaFoldDB" id="M0JKB7"/>
<keyword evidence="2" id="KW-1185">Reference proteome</keyword>
<evidence type="ECO:0000313" key="1">
    <source>
        <dbReference type="EMBL" id="EMA08793.1"/>
    </source>
</evidence>
<comment type="caution">
    <text evidence="1">The sequence shown here is derived from an EMBL/GenBank/DDBJ whole genome shotgun (WGS) entry which is preliminary data.</text>
</comment>